<evidence type="ECO:0000313" key="3">
    <source>
        <dbReference type="Proteomes" id="UP001054902"/>
    </source>
</evidence>
<dbReference type="PANTHER" id="PTHR33418">
    <property type="entry name" value="HELICASE-ASSOCIATED"/>
    <property type="match status" value="1"/>
</dbReference>
<sequence>MTNNQKSLEPLAKLASVATADRILQQFEYDTNYIQEFENTANKTARDNMRMHPPMPLLGNNYMFHLLDDRVSPTNYRDMLLQQYHSKHRDDIRVLLQQNNSCSSRVVPTCISSQKQNKAPGRWNSMYHMLVEFNKQNGHCNVSQNCETIRTRKEHLCSKELKDYRALARWVGNQRVFYKKYCKGEKTKLNQERVEALERIGFIWDLRDAKWLDKYHCLKKFQKESGHCRVSMKDDTELYKWMISQRYLWKRKKIGKPQPHLPQDREQLLLNIGFTFED</sequence>
<dbReference type="Pfam" id="PF03457">
    <property type="entry name" value="HA"/>
    <property type="match status" value="2"/>
</dbReference>
<proteinExistence type="predicted"/>
<dbReference type="EMBL" id="BLLK01000075">
    <property type="protein sequence ID" value="GFH61837.1"/>
    <property type="molecule type" value="Genomic_DNA"/>
</dbReference>
<keyword evidence="3" id="KW-1185">Reference proteome</keyword>
<protein>
    <recommendedName>
        <fullName evidence="1">Helicase-associated domain-containing protein</fullName>
    </recommendedName>
</protein>
<dbReference type="PANTHER" id="PTHR33418:SF1">
    <property type="entry name" value="HELICASE-ASSOCIATED DOMAIN-CONTAINING PROTEIN"/>
    <property type="match status" value="1"/>
</dbReference>
<dbReference type="AlphaFoldDB" id="A0AAD3DD85"/>
<dbReference type="Gene3D" id="6.10.140.530">
    <property type="match status" value="2"/>
</dbReference>
<feature type="domain" description="Helicase-associated" evidence="1">
    <location>
        <begin position="122"/>
        <end position="202"/>
    </location>
</feature>
<name>A0AAD3DD85_9STRA</name>
<dbReference type="Proteomes" id="UP001054902">
    <property type="component" value="Unassembled WGS sequence"/>
</dbReference>
<dbReference type="InterPro" id="IPR005114">
    <property type="entry name" value="Helicase_assoc"/>
</dbReference>
<evidence type="ECO:0000259" key="1">
    <source>
        <dbReference type="Pfam" id="PF03457"/>
    </source>
</evidence>
<accession>A0AAD3DD85</accession>
<organism evidence="2 3">
    <name type="scientific">Chaetoceros tenuissimus</name>
    <dbReference type="NCBI Taxonomy" id="426638"/>
    <lineage>
        <taxon>Eukaryota</taxon>
        <taxon>Sar</taxon>
        <taxon>Stramenopiles</taxon>
        <taxon>Ochrophyta</taxon>
        <taxon>Bacillariophyta</taxon>
        <taxon>Coscinodiscophyceae</taxon>
        <taxon>Chaetocerotophycidae</taxon>
        <taxon>Chaetocerotales</taxon>
        <taxon>Chaetocerotaceae</taxon>
        <taxon>Chaetoceros</taxon>
    </lineage>
</organism>
<gene>
    <name evidence="2" type="ORF">CTEN210_18313</name>
</gene>
<comment type="caution">
    <text evidence="2">The sequence shown here is derived from an EMBL/GenBank/DDBJ whole genome shotgun (WGS) entry which is preliminary data.</text>
</comment>
<reference evidence="2 3" key="1">
    <citation type="journal article" date="2021" name="Sci. Rep.">
        <title>The genome of the diatom Chaetoceros tenuissimus carries an ancient integrated fragment of an extant virus.</title>
        <authorList>
            <person name="Hongo Y."/>
            <person name="Kimura K."/>
            <person name="Takaki Y."/>
            <person name="Yoshida Y."/>
            <person name="Baba S."/>
            <person name="Kobayashi G."/>
            <person name="Nagasaki K."/>
            <person name="Hano T."/>
            <person name="Tomaru Y."/>
        </authorList>
    </citation>
    <scope>NUCLEOTIDE SEQUENCE [LARGE SCALE GENOMIC DNA]</scope>
    <source>
        <strain evidence="2 3">NIES-3715</strain>
    </source>
</reference>
<feature type="domain" description="Helicase-associated" evidence="1">
    <location>
        <begin position="208"/>
        <end position="274"/>
    </location>
</feature>
<evidence type="ECO:0000313" key="2">
    <source>
        <dbReference type="EMBL" id="GFH61837.1"/>
    </source>
</evidence>